<accession>A0ABN1MGA8</accession>
<organism evidence="4 5">
    <name type="scientific">Gangjinia marincola</name>
    <dbReference type="NCBI Taxonomy" id="578463"/>
    <lineage>
        <taxon>Bacteria</taxon>
        <taxon>Pseudomonadati</taxon>
        <taxon>Bacteroidota</taxon>
        <taxon>Flavobacteriia</taxon>
        <taxon>Flavobacteriales</taxon>
        <taxon>Flavobacteriaceae</taxon>
        <taxon>Gangjinia</taxon>
    </lineage>
</organism>
<feature type="region of interest" description="Disordered" evidence="2">
    <location>
        <begin position="397"/>
        <end position="416"/>
    </location>
</feature>
<dbReference type="Proteomes" id="UP001500507">
    <property type="component" value="Unassembled WGS sequence"/>
</dbReference>
<evidence type="ECO:0000313" key="4">
    <source>
        <dbReference type="EMBL" id="GAA0872202.1"/>
    </source>
</evidence>
<dbReference type="RefSeq" id="WP_343765120.1">
    <property type="nucleotide sequence ID" value="NZ_BAAAFG010000014.1"/>
</dbReference>
<evidence type="ECO:0000256" key="3">
    <source>
        <dbReference type="SAM" id="SignalP"/>
    </source>
</evidence>
<sequence>MKRIYALLFLITATGAFAQLTIKPTDAGSDVFLYARNTNVFVTGEMNLQPNSNTGDSDLSQDIANFYLRNEAQLIQGFASGPNTGNGAISVFQEGTVDAFEYNYWGSPVGEATGTGNSDFGITLLNRPLNTVFSDAIAVGGINFNGFTSETNLNIAGFWINKFIGDINAPFGTGEGYEDWIQVSAATSIEPGEGFTMKGTNGTDTTTLPQETASQVQNNPGGSQRYDFRGRPRNGTININVNLGEEYLVGNPYPSSLDLNYFLLYNSGSDVSTCTSSAVTPRNNITGTAFFWYQDDTVNSHNIQAYQGGYGAYSPGPDCNSTGTFVDPIYFMYDADGNPVGPGTTVDQIDNRSTIPLAQGFFVEGADSDNFDGSQLQFTNDMRVFEQEEGDVIFTLTDGDDNEDLPNKNSDAENNSSDDVVVYPKFYLDIVFNDTYTRRIASSFHNEATIGYDKSMDAKNFDKELRSDAGWNIDNEKFVINMLPFNEDAIISLLIETEDNTEIDFSVNKFENFETENIFIYDKLTGIYHDVKNDIFTIILDEGVYTDRFKLTFKDNSGVLAINEELADSFSIYQNNAAQLLEIKNPNTLDISLIEVYDIAGKKVITKSGTGAVRDIQISTVNLSQSTYIVRINTVNNIQRTQKVIIAKN</sequence>
<dbReference type="NCBIfam" id="TIGR04183">
    <property type="entry name" value="Por_Secre_tail"/>
    <property type="match status" value="1"/>
</dbReference>
<dbReference type="InterPro" id="IPR026444">
    <property type="entry name" value="Secre_tail"/>
</dbReference>
<name>A0ABN1MGA8_9FLAO</name>
<keyword evidence="5" id="KW-1185">Reference proteome</keyword>
<gene>
    <name evidence="4" type="ORF">GCM10009117_13490</name>
</gene>
<dbReference type="EMBL" id="BAAAFG010000014">
    <property type="protein sequence ID" value="GAA0872202.1"/>
    <property type="molecule type" value="Genomic_DNA"/>
</dbReference>
<comment type="caution">
    <text evidence="4">The sequence shown here is derived from an EMBL/GenBank/DDBJ whole genome shotgun (WGS) entry which is preliminary data.</text>
</comment>
<feature type="compositionally biased region" description="Polar residues" evidence="2">
    <location>
        <begin position="407"/>
        <end position="416"/>
    </location>
</feature>
<keyword evidence="1 3" id="KW-0732">Signal</keyword>
<evidence type="ECO:0000256" key="1">
    <source>
        <dbReference type="ARBA" id="ARBA00022729"/>
    </source>
</evidence>
<evidence type="ECO:0000313" key="5">
    <source>
        <dbReference type="Proteomes" id="UP001500507"/>
    </source>
</evidence>
<feature type="chain" id="PRO_5046491497" evidence="3">
    <location>
        <begin position="19"/>
        <end position="649"/>
    </location>
</feature>
<protein>
    <submittedName>
        <fullName evidence="4">T9SS sorting signal type C domain-containing protein</fullName>
    </submittedName>
</protein>
<reference evidence="4 5" key="1">
    <citation type="journal article" date="2019" name="Int. J. Syst. Evol. Microbiol.">
        <title>The Global Catalogue of Microorganisms (GCM) 10K type strain sequencing project: providing services to taxonomists for standard genome sequencing and annotation.</title>
        <authorList>
            <consortium name="The Broad Institute Genomics Platform"/>
            <consortium name="The Broad Institute Genome Sequencing Center for Infectious Disease"/>
            <person name="Wu L."/>
            <person name="Ma J."/>
        </authorList>
    </citation>
    <scope>NUCLEOTIDE SEQUENCE [LARGE SCALE GENOMIC DNA]</scope>
    <source>
        <strain evidence="4 5">JCM 16082</strain>
    </source>
</reference>
<evidence type="ECO:0000256" key="2">
    <source>
        <dbReference type="SAM" id="MobiDB-lite"/>
    </source>
</evidence>
<proteinExistence type="predicted"/>
<feature type="signal peptide" evidence="3">
    <location>
        <begin position="1"/>
        <end position="18"/>
    </location>
</feature>